<comment type="caution">
    <text evidence="4">The sequence shown here is derived from an EMBL/GenBank/DDBJ whole genome shotgun (WGS) entry which is preliminary data.</text>
</comment>
<dbReference type="InterPro" id="IPR003500">
    <property type="entry name" value="RpiB_LacA_LacB"/>
</dbReference>
<feature type="active site" description="Proton acceptor" evidence="3">
    <location>
        <position position="65"/>
    </location>
</feature>
<dbReference type="PIRSF" id="PIRSF005384">
    <property type="entry name" value="RpiB_LacA_B"/>
    <property type="match status" value="1"/>
</dbReference>
<organism evidence="4 5">
    <name type="scientific">Tunturiibacter lichenicola</name>
    <dbReference type="NCBI Taxonomy" id="2051959"/>
    <lineage>
        <taxon>Bacteria</taxon>
        <taxon>Pseudomonadati</taxon>
        <taxon>Acidobacteriota</taxon>
        <taxon>Terriglobia</taxon>
        <taxon>Terriglobales</taxon>
        <taxon>Acidobacteriaceae</taxon>
        <taxon>Tunturiibacter</taxon>
    </lineage>
</organism>
<dbReference type="NCBIfam" id="NF004051">
    <property type="entry name" value="PRK05571.1"/>
    <property type="match status" value="1"/>
</dbReference>
<keyword evidence="2 4" id="KW-0413">Isomerase</keyword>
<dbReference type="PANTHER" id="PTHR30345:SF0">
    <property type="entry name" value="DNA DAMAGE-REPAIR_TOLERATION PROTEIN DRT102"/>
    <property type="match status" value="1"/>
</dbReference>
<dbReference type="SUPFAM" id="SSF89623">
    <property type="entry name" value="Ribose/Galactose isomerase RpiB/AlsB"/>
    <property type="match status" value="1"/>
</dbReference>
<dbReference type="InterPro" id="IPR036569">
    <property type="entry name" value="RpiB_LacA_LacB_sf"/>
</dbReference>
<dbReference type="GO" id="GO:0004751">
    <property type="term" value="F:ribose-5-phosphate isomerase activity"/>
    <property type="evidence" value="ECO:0007669"/>
    <property type="project" value="UniProtKB-EC"/>
</dbReference>
<dbReference type="EMBL" id="JACHDZ010000005">
    <property type="protein sequence ID" value="MBB5345119.1"/>
    <property type="molecule type" value="Genomic_DNA"/>
</dbReference>
<sequence>MKIAIASDHAGFPLKQEILEYVSRLGHDVLDLGAHNTEPSDYPDFAAAVGAALMASSADRGILICGSGVGVCVAANKMPGIRAGICHDTYSAHQGVEHDDMNVLVIGARILGSALAFEVTQGYLNARFQASEERFVRRLNKIKALERLYMPGARRQ</sequence>
<evidence type="ECO:0000256" key="3">
    <source>
        <dbReference type="PIRSR" id="PIRSR005384-1"/>
    </source>
</evidence>
<dbReference type="NCBIfam" id="TIGR00689">
    <property type="entry name" value="rpiB_lacA_lacB"/>
    <property type="match status" value="1"/>
</dbReference>
<evidence type="ECO:0000256" key="2">
    <source>
        <dbReference type="ARBA" id="ARBA00023235"/>
    </source>
</evidence>
<evidence type="ECO:0000313" key="5">
    <source>
        <dbReference type="Proteomes" id="UP000569092"/>
    </source>
</evidence>
<dbReference type="Pfam" id="PF02502">
    <property type="entry name" value="LacAB_rpiB"/>
    <property type="match status" value="1"/>
</dbReference>
<feature type="active site" description="Proton donor" evidence="3">
    <location>
        <position position="98"/>
    </location>
</feature>
<dbReference type="EC" id="5.3.1.6" evidence="4"/>
<dbReference type="GO" id="GO:0019316">
    <property type="term" value="P:D-allose catabolic process"/>
    <property type="evidence" value="ECO:0007669"/>
    <property type="project" value="TreeGrafter"/>
</dbReference>
<dbReference type="GO" id="GO:0009052">
    <property type="term" value="P:pentose-phosphate shunt, non-oxidative branch"/>
    <property type="evidence" value="ECO:0007669"/>
    <property type="project" value="TreeGrafter"/>
</dbReference>
<gene>
    <name evidence="4" type="ORF">HDF10_003110</name>
</gene>
<reference evidence="4 5" key="1">
    <citation type="submission" date="2020-08" db="EMBL/GenBank/DDBJ databases">
        <title>Genomic Encyclopedia of Type Strains, Phase IV (KMG-V): Genome sequencing to study the core and pangenomes of soil and plant-associated prokaryotes.</title>
        <authorList>
            <person name="Whitman W."/>
        </authorList>
    </citation>
    <scope>NUCLEOTIDE SEQUENCE [LARGE SCALE GENOMIC DNA]</scope>
    <source>
        <strain evidence="4 5">M8US30</strain>
    </source>
</reference>
<dbReference type="NCBIfam" id="TIGR01120">
    <property type="entry name" value="rpiB"/>
    <property type="match status" value="1"/>
</dbReference>
<comment type="similarity">
    <text evidence="1">Belongs to the LacAB/RpiB family.</text>
</comment>
<accession>A0A7W8JC29</accession>
<dbReference type="InterPro" id="IPR004785">
    <property type="entry name" value="RpiB"/>
</dbReference>
<evidence type="ECO:0000313" key="4">
    <source>
        <dbReference type="EMBL" id="MBB5345119.1"/>
    </source>
</evidence>
<proteinExistence type="inferred from homology"/>
<dbReference type="AlphaFoldDB" id="A0A7W8JC29"/>
<evidence type="ECO:0000256" key="1">
    <source>
        <dbReference type="ARBA" id="ARBA00008754"/>
    </source>
</evidence>
<dbReference type="Proteomes" id="UP000569092">
    <property type="component" value="Unassembled WGS sequence"/>
</dbReference>
<dbReference type="PANTHER" id="PTHR30345">
    <property type="entry name" value="RIBOSE-5-PHOSPHATE ISOMERASE B"/>
    <property type="match status" value="1"/>
</dbReference>
<protein>
    <submittedName>
        <fullName evidence="4">Ribose 5-phosphate isomerase B</fullName>
        <ecNumber evidence="4">5.3.1.6</ecNumber>
    </submittedName>
</protein>
<name>A0A7W8JC29_9BACT</name>
<dbReference type="Gene3D" id="3.40.1400.10">
    <property type="entry name" value="Sugar-phosphate isomerase, RpiB/LacA/LacB"/>
    <property type="match status" value="1"/>
</dbReference>